<proteinExistence type="predicted"/>
<sequence length="42" mass="5054">MALSLDVEERRFKALYRDLCKWADKVSIVGKDGIRRWKAGWW</sequence>
<name>A0A0F9FVE4_9ZZZZ</name>
<evidence type="ECO:0000313" key="1">
    <source>
        <dbReference type="EMBL" id="KKL82246.1"/>
    </source>
</evidence>
<dbReference type="EMBL" id="LAZR01022326">
    <property type="protein sequence ID" value="KKL82246.1"/>
    <property type="molecule type" value="Genomic_DNA"/>
</dbReference>
<comment type="caution">
    <text evidence="1">The sequence shown here is derived from an EMBL/GenBank/DDBJ whole genome shotgun (WGS) entry which is preliminary data.</text>
</comment>
<dbReference type="AlphaFoldDB" id="A0A0F9FVE4"/>
<organism evidence="1">
    <name type="scientific">marine sediment metagenome</name>
    <dbReference type="NCBI Taxonomy" id="412755"/>
    <lineage>
        <taxon>unclassified sequences</taxon>
        <taxon>metagenomes</taxon>
        <taxon>ecological metagenomes</taxon>
    </lineage>
</organism>
<reference evidence="1" key="1">
    <citation type="journal article" date="2015" name="Nature">
        <title>Complex archaea that bridge the gap between prokaryotes and eukaryotes.</title>
        <authorList>
            <person name="Spang A."/>
            <person name="Saw J.H."/>
            <person name="Jorgensen S.L."/>
            <person name="Zaremba-Niedzwiedzka K."/>
            <person name="Martijn J."/>
            <person name="Lind A.E."/>
            <person name="van Eijk R."/>
            <person name="Schleper C."/>
            <person name="Guy L."/>
            <person name="Ettema T.J."/>
        </authorList>
    </citation>
    <scope>NUCLEOTIDE SEQUENCE</scope>
</reference>
<gene>
    <name evidence="1" type="ORF">LCGC14_1986620</name>
</gene>
<protein>
    <submittedName>
        <fullName evidence="1">Uncharacterized protein</fullName>
    </submittedName>
</protein>
<accession>A0A0F9FVE4</accession>